<keyword evidence="2 5" id="KW-0378">Hydrolase</keyword>
<sequence length="251" mass="26519">MTTGDPAFLPCGDAALSVEFGRVVDPRLNALALDLDAALAAAPPEGLLETVPTYRALLVHFDPLVTDHAQIKEAISALLGDLASSAKTPRRWRVPVVYGGSYGVDLEDLAKARGLTPDDVIARHAGAVYTVAMLGFTPGFCYLAGLDPALATPRRTDPREVTPAGTIAIGGDQANIASIEAPSGWNLIGRTPLRNFMPARDPAFLIDAGDEIVFTPIPESDWAQLDAAAAAGEWIVQEVEREQSEKEAGHG</sequence>
<dbReference type="PANTHER" id="PTHR34698">
    <property type="entry name" value="5-OXOPROLINASE SUBUNIT B"/>
    <property type="match status" value="1"/>
</dbReference>
<dbReference type="Proteomes" id="UP000050497">
    <property type="component" value="Unassembled WGS sequence"/>
</dbReference>
<name>A0A0P7XV51_9HYPH</name>
<gene>
    <name evidence="6" type="ORF">GA0071312_2955</name>
    <name evidence="5" type="ORF">HLUCCO17_06950</name>
</gene>
<dbReference type="Gene3D" id="3.30.1360.40">
    <property type="match status" value="1"/>
</dbReference>
<dbReference type="AlphaFoldDB" id="A0A0P7XV51"/>
<accession>A0A0P7XV51</accession>
<keyword evidence="6" id="KW-0649">Protein kinase inhibitor</keyword>
<dbReference type="Gene3D" id="2.40.100.10">
    <property type="entry name" value="Cyclophilin-like"/>
    <property type="match status" value="1"/>
</dbReference>
<dbReference type="GO" id="GO:0004860">
    <property type="term" value="F:protein kinase inhibitor activity"/>
    <property type="evidence" value="ECO:0007669"/>
    <property type="project" value="UniProtKB-KW"/>
</dbReference>
<evidence type="ECO:0000313" key="5">
    <source>
        <dbReference type="EMBL" id="KPQ11369.1"/>
    </source>
</evidence>
<feature type="domain" description="Carboxyltransferase" evidence="4">
    <location>
        <begin position="6"/>
        <end position="206"/>
    </location>
</feature>
<dbReference type="SUPFAM" id="SSF50891">
    <property type="entry name" value="Cyclophilin-like"/>
    <property type="match status" value="1"/>
</dbReference>
<dbReference type="EMBL" id="FMBM01000002">
    <property type="protein sequence ID" value="SCC81981.1"/>
    <property type="molecule type" value="Genomic_DNA"/>
</dbReference>
<comment type="caution">
    <text evidence="5">The sequence shown here is derived from an EMBL/GenBank/DDBJ whole genome shotgun (WGS) entry which is preliminary data.</text>
</comment>
<evidence type="ECO:0000256" key="1">
    <source>
        <dbReference type="ARBA" id="ARBA00022741"/>
    </source>
</evidence>
<dbReference type="InterPro" id="IPR010016">
    <property type="entry name" value="PxpB"/>
</dbReference>
<dbReference type="InterPro" id="IPR029000">
    <property type="entry name" value="Cyclophilin-like_dom_sf"/>
</dbReference>
<evidence type="ECO:0000259" key="4">
    <source>
        <dbReference type="SMART" id="SM00796"/>
    </source>
</evidence>
<dbReference type="PATRIC" id="fig|1653334.4.peg.2466"/>
<evidence type="ECO:0000256" key="3">
    <source>
        <dbReference type="ARBA" id="ARBA00022840"/>
    </source>
</evidence>
<dbReference type="RefSeq" id="WP_074445562.1">
    <property type="nucleotide sequence ID" value="NZ_FMBM01000002.1"/>
</dbReference>
<dbReference type="GO" id="GO:0005524">
    <property type="term" value="F:ATP binding"/>
    <property type="evidence" value="ECO:0007669"/>
    <property type="project" value="UniProtKB-KW"/>
</dbReference>
<protein>
    <submittedName>
        <fullName evidence="5">Allophanate hydrolase subunit 1</fullName>
    </submittedName>
    <submittedName>
        <fullName evidence="6">Sensor histidine kinase inhibitor, KipI family</fullName>
    </submittedName>
</protein>
<keyword evidence="3" id="KW-0067">ATP-binding</keyword>
<dbReference type="GO" id="GO:0016787">
    <property type="term" value="F:hydrolase activity"/>
    <property type="evidence" value="ECO:0007669"/>
    <property type="project" value="UniProtKB-KW"/>
</dbReference>
<dbReference type="Proteomes" id="UP000182800">
    <property type="component" value="Unassembled WGS sequence"/>
</dbReference>
<dbReference type="SMART" id="SM00796">
    <property type="entry name" value="AHS1"/>
    <property type="match status" value="1"/>
</dbReference>
<keyword evidence="1" id="KW-0547">Nucleotide-binding</keyword>
<evidence type="ECO:0000313" key="7">
    <source>
        <dbReference type="Proteomes" id="UP000050497"/>
    </source>
</evidence>
<dbReference type="PANTHER" id="PTHR34698:SF2">
    <property type="entry name" value="5-OXOPROLINASE SUBUNIT B"/>
    <property type="match status" value="1"/>
</dbReference>
<dbReference type="EMBL" id="LJSX01000008">
    <property type="protein sequence ID" value="KPQ11369.1"/>
    <property type="molecule type" value="Genomic_DNA"/>
</dbReference>
<dbReference type="NCBIfam" id="TIGR00370">
    <property type="entry name" value="5-oxoprolinase subunit PxpB"/>
    <property type="match status" value="1"/>
</dbReference>
<evidence type="ECO:0000256" key="2">
    <source>
        <dbReference type="ARBA" id="ARBA00022801"/>
    </source>
</evidence>
<evidence type="ECO:0000313" key="8">
    <source>
        <dbReference type="Proteomes" id="UP000182800"/>
    </source>
</evidence>
<reference evidence="5 7" key="1">
    <citation type="submission" date="2015-09" db="EMBL/GenBank/DDBJ databases">
        <title>Identification and resolution of microdiversity through metagenomic sequencing of parallel consortia.</title>
        <authorList>
            <person name="Nelson W.C."/>
            <person name="Romine M.F."/>
            <person name="Lindemann S.R."/>
        </authorList>
    </citation>
    <scope>NUCLEOTIDE SEQUENCE [LARGE SCALE GENOMIC DNA]</scope>
    <source>
        <strain evidence="5">HL-109</strain>
    </source>
</reference>
<organism evidence="5 7">
    <name type="scientific">Saliniramus fredricksonii</name>
    <dbReference type="NCBI Taxonomy" id="1653334"/>
    <lineage>
        <taxon>Bacteria</taxon>
        <taxon>Pseudomonadati</taxon>
        <taxon>Pseudomonadota</taxon>
        <taxon>Alphaproteobacteria</taxon>
        <taxon>Hyphomicrobiales</taxon>
        <taxon>Salinarimonadaceae</taxon>
        <taxon>Saliniramus</taxon>
    </lineage>
</organism>
<evidence type="ECO:0000313" key="6">
    <source>
        <dbReference type="EMBL" id="SCC81981.1"/>
    </source>
</evidence>
<keyword evidence="8" id="KW-1185">Reference proteome</keyword>
<dbReference type="SUPFAM" id="SSF160467">
    <property type="entry name" value="PH0987 N-terminal domain-like"/>
    <property type="match status" value="1"/>
</dbReference>
<dbReference type="OrthoDB" id="9778567at2"/>
<dbReference type="InterPro" id="IPR003833">
    <property type="entry name" value="CT_C_D"/>
</dbReference>
<proteinExistence type="predicted"/>
<dbReference type="Pfam" id="PF02682">
    <property type="entry name" value="CT_C_D"/>
    <property type="match status" value="1"/>
</dbReference>
<reference evidence="6 8" key="2">
    <citation type="submission" date="2016-08" db="EMBL/GenBank/DDBJ databases">
        <authorList>
            <person name="Varghese N."/>
            <person name="Submissions Spin"/>
        </authorList>
    </citation>
    <scope>NUCLEOTIDE SEQUENCE [LARGE SCALE GENOMIC DNA]</scope>
    <source>
        <strain evidence="6 8">HL-109</strain>
    </source>
</reference>
<dbReference type="STRING" id="1653334.GA0071312_2955"/>